<dbReference type="EMBL" id="JAAQYH010000002">
    <property type="protein sequence ID" value="NNA72150.1"/>
    <property type="molecule type" value="Genomic_DNA"/>
</dbReference>
<evidence type="ECO:0000313" key="3">
    <source>
        <dbReference type="Proteomes" id="UP000535954"/>
    </source>
</evidence>
<proteinExistence type="predicted"/>
<name>A0A7Y1Q8L5_9PSED</name>
<dbReference type="GeneID" id="45735959"/>
<accession>A0A7Y1Q8L5</accession>
<evidence type="ECO:0000313" key="2">
    <source>
        <dbReference type="EMBL" id="NNA82822.1"/>
    </source>
</evidence>
<sequence>MSDMQQIINALTAPPEPAIEVLTLDRKAAEEILNELEEKDPLRPIVTYLRRALTDPPIALWAMHSVGPGEVSACLSKEDAEHRAQAVRDACADAARRNNWDMGPITIDVIPSPWEPAQHFEECAIEWKAEADRLRALAIKTERQKDTLLTAAKEALSVIDRIKPAGNGNGTQLRLASAIYNATR</sequence>
<organism evidence="1 3">
    <name type="scientific">Pseudomonas lactis</name>
    <dbReference type="NCBI Taxonomy" id="1615674"/>
    <lineage>
        <taxon>Bacteria</taxon>
        <taxon>Pseudomonadati</taxon>
        <taxon>Pseudomonadota</taxon>
        <taxon>Gammaproteobacteria</taxon>
        <taxon>Pseudomonadales</taxon>
        <taxon>Pseudomonadaceae</taxon>
        <taxon>Pseudomonas</taxon>
    </lineage>
</organism>
<dbReference type="Proteomes" id="UP000535954">
    <property type="component" value="Unassembled WGS sequence"/>
</dbReference>
<dbReference type="Proteomes" id="UP000586252">
    <property type="component" value="Unassembled WGS sequence"/>
</dbReference>
<comment type="caution">
    <text evidence="1">The sequence shown here is derived from an EMBL/GenBank/DDBJ whole genome shotgun (WGS) entry which is preliminary data.</text>
</comment>
<protein>
    <submittedName>
        <fullName evidence="1">Uncharacterized protein</fullName>
    </submittedName>
</protein>
<reference evidence="3 4" key="1">
    <citation type="journal article" date="2020" name="Front. Microbiol.">
        <title>Genetic Organization of the aprX-lipA2 Operon Affects the Proteolytic Potential of Pseudomonas Species in Milk.</title>
        <authorList>
            <person name="Maier C."/>
            <person name="Huptas C."/>
            <person name="von Neubeck M."/>
            <person name="Scherer S."/>
            <person name="Wenning M."/>
            <person name="Lucking G."/>
        </authorList>
    </citation>
    <scope>NUCLEOTIDE SEQUENCE [LARGE SCALE GENOMIC DNA]</scope>
    <source>
        <strain evidence="2 4">WS 5404</strain>
        <strain evidence="1 3">WS 5405</strain>
    </source>
</reference>
<dbReference type="EMBL" id="JAAQYI010000020">
    <property type="protein sequence ID" value="NNA82822.1"/>
    <property type="molecule type" value="Genomic_DNA"/>
</dbReference>
<gene>
    <name evidence="1" type="ORF">HBO13_05780</name>
    <name evidence="2" type="ORF">HBO30_29425</name>
</gene>
<evidence type="ECO:0000313" key="4">
    <source>
        <dbReference type="Proteomes" id="UP000586252"/>
    </source>
</evidence>
<dbReference type="AlphaFoldDB" id="A0A7Y1Q8L5"/>
<evidence type="ECO:0000313" key="1">
    <source>
        <dbReference type="EMBL" id="NNA72150.1"/>
    </source>
</evidence>
<dbReference type="RefSeq" id="WP_057711832.1">
    <property type="nucleotide sequence ID" value="NZ_JAAQYH010000002.1"/>
</dbReference>